<comment type="caution">
    <text evidence="2">The sequence shown here is derived from an EMBL/GenBank/DDBJ whole genome shotgun (WGS) entry which is preliminary data.</text>
</comment>
<dbReference type="AlphaFoldDB" id="A0A3B9H103"/>
<keyword evidence="2" id="KW-0378">Hydrolase</keyword>
<dbReference type="EMBL" id="DMAN01000276">
    <property type="protein sequence ID" value="HAE27934.1"/>
    <property type="molecule type" value="Genomic_DNA"/>
</dbReference>
<proteinExistence type="predicted"/>
<evidence type="ECO:0000256" key="1">
    <source>
        <dbReference type="SAM" id="SignalP"/>
    </source>
</evidence>
<sequence>MQPSRSVFASAIALALMALPSLAQEGGNSALMDKSLAAGWKASFVCSDTFVAGMDLNT</sequence>
<accession>A0A3B9H103</accession>
<feature type="chain" id="PRO_5017758348" evidence="1">
    <location>
        <begin position="24"/>
        <end position="58"/>
    </location>
</feature>
<organism evidence="2 3">
    <name type="scientific">Hyphomonas adhaerens</name>
    <dbReference type="NCBI Taxonomy" id="81029"/>
    <lineage>
        <taxon>Bacteria</taxon>
        <taxon>Pseudomonadati</taxon>
        <taxon>Pseudomonadota</taxon>
        <taxon>Alphaproteobacteria</taxon>
        <taxon>Hyphomonadales</taxon>
        <taxon>Hyphomonadaceae</taxon>
        <taxon>Hyphomonas</taxon>
    </lineage>
</organism>
<gene>
    <name evidence="2" type="ORF">DCG58_12295</name>
</gene>
<evidence type="ECO:0000313" key="3">
    <source>
        <dbReference type="Proteomes" id="UP000259610"/>
    </source>
</evidence>
<evidence type="ECO:0000313" key="2">
    <source>
        <dbReference type="EMBL" id="HAE27934.1"/>
    </source>
</evidence>
<name>A0A3B9H103_9PROT</name>
<feature type="non-terminal residue" evidence="2">
    <location>
        <position position="58"/>
    </location>
</feature>
<keyword evidence="1" id="KW-0732">Signal</keyword>
<protein>
    <submittedName>
        <fullName evidence="2">Serine hydrolase</fullName>
    </submittedName>
</protein>
<feature type="signal peptide" evidence="1">
    <location>
        <begin position="1"/>
        <end position="23"/>
    </location>
</feature>
<dbReference type="GO" id="GO:0016787">
    <property type="term" value="F:hydrolase activity"/>
    <property type="evidence" value="ECO:0007669"/>
    <property type="project" value="UniProtKB-KW"/>
</dbReference>
<dbReference type="Proteomes" id="UP000259610">
    <property type="component" value="Unassembled WGS sequence"/>
</dbReference>
<reference evidence="2 3" key="1">
    <citation type="journal article" date="2018" name="Nat. Biotechnol.">
        <title>A standardized bacterial taxonomy based on genome phylogeny substantially revises the tree of life.</title>
        <authorList>
            <person name="Parks D.H."/>
            <person name="Chuvochina M."/>
            <person name="Waite D.W."/>
            <person name="Rinke C."/>
            <person name="Skarshewski A."/>
            <person name="Chaumeil P.A."/>
            <person name="Hugenholtz P."/>
        </authorList>
    </citation>
    <scope>NUCLEOTIDE SEQUENCE [LARGE SCALE GENOMIC DNA]</scope>
    <source>
        <strain evidence="2">UBA8733</strain>
    </source>
</reference>